<dbReference type="OrthoDB" id="9793412at2"/>
<name>A0A502GAU5_9GAMM</name>
<keyword evidence="4" id="KW-1185">Reference proteome</keyword>
<dbReference type="PANTHER" id="PTHR47505:SF1">
    <property type="entry name" value="DNA UTILIZATION PROTEIN YHGH"/>
    <property type="match status" value="1"/>
</dbReference>
<dbReference type="EMBL" id="RCZD01000010">
    <property type="protein sequence ID" value="TPG58811.1"/>
    <property type="molecule type" value="Genomic_DNA"/>
</dbReference>
<comment type="similarity">
    <text evidence="1">Belongs to the ComF/GntX family.</text>
</comment>
<dbReference type="SUPFAM" id="SSF53271">
    <property type="entry name" value="PRTase-like"/>
    <property type="match status" value="1"/>
</dbReference>
<dbReference type="RefSeq" id="WP_140474183.1">
    <property type="nucleotide sequence ID" value="NZ_RCZD01000010.1"/>
</dbReference>
<proteinExistence type="inferred from homology"/>
<dbReference type="CDD" id="cd06223">
    <property type="entry name" value="PRTases_typeI"/>
    <property type="match status" value="1"/>
</dbReference>
<dbReference type="PANTHER" id="PTHR47505">
    <property type="entry name" value="DNA UTILIZATION PROTEIN YHGH"/>
    <property type="match status" value="1"/>
</dbReference>
<accession>A0A502GAU5</accession>
<dbReference type="Gene3D" id="3.40.50.2020">
    <property type="match status" value="1"/>
</dbReference>
<comment type="caution">
    <text evidence="3">The sequence shown here is derived from an EMBL/GenBank/DDBJ whole genome shotgun (WGS) entry which is preliminary data.</text>
</comment>
<dbReference type="InterPro" id="IPR029057">
    <property type="entry name" value="PRTase-like"/>
</dbReference>
<reference evidence="3 4" key="1">
    <citation type="journal article" date="2019" name="Environ. Microbiol.">
        <title>Species interactions and distinct microbial communities in high Arctic permafrost affected cryosols are associated with the CH4 and CO2 gas fluxes.</title>
        <authorList>
            <person name="Altshuler I."/>
            <person name="Hamel J."/>
            <person name="Turney S."/>
            <person name="Magnuson E."/>
            <person name="Levesque R."/>
            <person name="Greer C."/>
            <person name="Whyte L.G."/>
        </authorList>
    </citation>
    <scope>NUCLEOTIDE SEQUENCE [LARGE SCALE GENOMIC DNA]</scope>
    <source>
        <strain evidence="3 4">E4</strain>
    </source>
</reference>
<protein>
    <submittedName>
        <fullName evidence="3">DNA utilization protein GntX</fullName>
    </submittedName>
</protein>
<dbReference type="NCBIfam" id="NF008616">
    <property type="entry name" value="PRK11595.1"/>
    <property type="match status" value="1"/>
</dbReference>
<dbReference type="Proteomes" id="UP000317663">
    <property type="component" value="Unassembled WGS sequence"/>
</dbReference>
<organism evidence="3 4">
    <name type="scientific">Ewingella americana</name>
    <dbReference type="NCBI Taxonomy" id="41202"/>
    <lineage>
        <taxon>Bacteria</taxon>
        <taxon>Pseudomonadati</taxon>
        <taxon>Pseudomonadota</taxon>
        <taxon>Gammaproteobacteria</taxon>
        <taxon>Enterobacterales</taxon>
        <taxon>Yersiniaceae</taxon>
        <taxon>Ewingella</taxon>
    </lineage>
</organism>
<gene>
    <name evidence="3" type="primary">gntX</name>
    <name evidence="3" type="ORF">EAH77_18045</name>
</gene>
<dbReference type="InterPro" id="IPR051910">
    <property type="entry name" value="ComF/GntX_DNA_util-trans"/>
</dbReference>
<evidence type="ECO:0000259" key="2">
    <source>
        <dbReference type="Pfam" id="PF00156"/>
    </source>
</evidence>
<evidence type="ECO:0000313" key="4">
    <source>
        <dbReference type="Proteomes" id="UP000317663"/>
    </source>
</evidence>
<dbReference type="AlphaFoldDB" id="A0A502GAU5"/>
<sequence length="232" mass="26578">MTLRITIRGLCWLCQQPLHLARHGICSVCVKNLPQPPPCCPRCGSPSASQKFECGRCLNKPPPWDAMIYTTDYLPPLSGLVLRLKFSRQPELAATLARLLLLRWLARFRAGDVVRPEIVLSVPLHRRRYFSRGYNQSELLATPLARWLGCQYRPHALRRIRSTPPQQRLSEAARKLNLRKAFRFTEDFRGKHVALIDDVVTTGSTLREISKLLRNQGVASLQIWCICRTLSR</sequence>
<evidence type="ECO:0000256" key="1">
    <source>
        <dbReference type="ARBA" id="ARBA00008007"/>
    </source>
</evidence>
<dbReference type="InterPro" id="IPR000836">
    <property type="entry name" value="PRTase_dom"/>
</dbReference>
<evidence type="ECO:0000313" key="3">
    <source>
        <dbReference type="EMBL" id="TPG58811.1"/>
    </source>
</evidence>
<dbReference type="Pfam" id="PF00156">
    <property type="entry name" value="Pribosyltran"/>
    <property type="match status" value="1"/>
</dbReference>
<feature type="domain" description="Phosphoribosyltransferase" evidence="2">
    <location>
        <begin position="139"/>
        <end position="229"/>
    </location>
</feature>